<protein>
    <recommendedName>
        <fullName evidence="2">HAT C-terminal dimerisation domain-containing protein</fullName>
    </recommendedName>
</protein>
<evidence type="ECO:0000313" key="3">
    <source>
        <dbReference type="EMBL" id="KAK2649321.1"/>
    </source>
</evidence>
<dbReference type="Pfam" id="PF05699">
    <property type="entry name" value="Dimer_Tnp_hAT"/>
    <property type="match status" value="1"/>
</dbReference>
<comment type="caution">
    <text evidence="3">The sequence shown here is derived from an EMBL/GenBank/DDBJ whole genome shotgun (WGS) entry which is preliminary data.</text>
</comment>
<feature type="domain" description="HAT C-terminal dimerisation" evidence="2">
    <location>
        <begin position="111"/>
        <end position="148"/>
    </location>
</feature>
<dbReference type="AlphaFoldDB" id="A0AAD9WZX6"/>
<dbReference type="EMBL" id="JANJYI010000005">
    <property type="protein sequence ID" value="KAK2649321.1"/>
    <property type="molecule type" value="Genomic_DNA"/>
</dbReference>
<feature type="compositionally biased region" description="Acidic residues" evidence="1">
    <location>
        <begin position="201"/>
        <end position="218"/>
    </location>
</feature>
<proteinExistence type="predicted"/>
<evidence type="ECO:0000256" key="1">
    <source>
        <dbReference type="SAM" id="MobiDB-lite"/>
    </source>
</evidence>
<reference evidence="3" key="1">
    <citation type="journal article" date="2023" name="Plant J.">
        <title>Genome sequences and population genomics provide insights into the demographic history, inbreeding, and mutation load of two 'living fossil' tree species of Dipteronia.</title>
        <authorList>
            <person name="Feng Y."/>
            <person name="Comes H.P."/>
            <person name="Chen J."/>
            <person name="Zhu S."/>
            <person name="Lu R."/>
            <person name="Zhang X."/>
            <person name="Li P."/>
            <person name="Qiu J."/>
            <person name="Olsen K.M."/>
            <person name="Qiu Y."/>
        </authorList>
    </citation>
    <scope>NUCLEOTIDE SEQUENCE</scope>
    <source>
        <strain evidence="3">KIB01</strain>
    </source>
</reference>
<dbReference type="InterPro" id="IPR008906">
    <property type="entry name" value="HATC_C_dom"/>
</dbReference>
<accession>A0AAD9WZX6</accession>
<evidence type="ECO:0000259" key="2">
    <source>
        <dbReference type="Pfam" id="PF05699"/>
    </source>
</evidence>
<feature type="region of interest" description="Disordered" evidence="1">
    <location>
        <begin position="163"/>
        <end position="218"/>
    </location>
</feature>
<sequence length="218" mass="24883">MGYIYEAMDRAKEAIARSFGGNESKYEDIFKLIDARWNIQLHRPLNGAGWFLNPEFFYNTRNVDDEVANELYTCIERLVPDVETRCVIDLELSKYKNAEGLFGSPMGVRMRGKISPAEWWDSYGTSTPALQKIAIKILSLTCSSSGCEPVGVREPSYQFRAREASSSRVPQVRPMNQLLDEEESEEEIEGQDEGERLQQEELQEGIEGDDDLEFDFDA</sequence>
<gene>
    <name evidence="3" type="ORF">Ddye_016810</name>
</gene>
<dbReference type="GO" id="GO:0046983">
    <property type="term" value="F:protein dimerization activity"/>
    <property type="evidence" value="ECO:0007669"/>
    <property type="project" value="InterPro"/>
</dbReference>
<dbReference type="Proteomes" id="UP001280121">
    <property type="component" value="Unassembled WGS sequence"/>
</dbReference>
<keyword evidence="4" id="KW-1185">Reference proteome</keyword>
<name>A0AAD9WZX6_9ROSI</name>
<dbReference type="SUPFAM" id="SSF53098">
    <property type="entry name" value="Ribonuclease H-like"/>
    <property type="match status" value="1"/>
</dbReference>
<evidence type="ECO:0000313" key="4">
    <source>
        <dbReference type="Proteomes" id="UP001280121"/>
    </source>
</evidence>
<feature type="compositionally biased region" description="Acidic residues" evidence="1">
    <location>
        <begin position="179"/>
        <end position="192"/>
    </location>
</feature>
<dbReference type="InterPro" id="IPR012337">
    <property type="entry name" value="RNaseH-like_sf"/>
</dbReference>
<organism evidence="3 4">
    <name type="scientific">Dipteronia dyeriana</name>
    <dbReference type="NCBI Taxonomy" id="168575"/>
    <lineage>
        <taxon>Eukaryota</taxon>
        <taxon>Viridiplantae</taxon>
        <taxon>Streptophyta</taxon>
        <taxon>Embryophyta</taxon>
        <taxon>Tracheophyta</taxon>
        <taxon>Spermatophyta</taxon>
        <taxon>Magnoliopsida</taxon>
        <taxon>eudicotyledons</taxon>
        <taxon>Gunneridae</taxon>
        <taxon>Pentapetalae</taxon>
        <taxon>rosids</taxon>
        <taxon>malvids</taxon>
        <taxon>Sapindales</taxon>
        <taxon>Sapindaceae</taxon>
        <taxon>Hippocastanoideae</taxon>
        <taxon>Acereae</taxon>
        <taxon>Dipteronia</taxon>
    </lineage>
</organism>